<dbReference type="OrthoDB" id="10804at10239"/>
<evidence type="ECO:0000313" key="2">
    <source>
        <dbReference type="Proteomes" id="UP000225148"/>
    </source>
</evidence>
<dbReference type="Proteomes" id="UP000225148">
    <property type="component" value="Segment"/>
</dbReference>
<reference evidence="1 2" key="1">
    <citation type="submission" date="2017-04" db="EMBL/GenBank/DDBJ databases">
        <title>Environmental T4-family bacteriophages evolve to escape abortive infection via multiple routes in a bacterial host employing altruistic suicide through Type III toxin-antitoxin systems.</title>
        <authorList>
            <person name="Chen B."/>
            <person name="Salmond G.P.C."/>
            <person name="Akusobi C."/>
            <person name="Fang X."/>
        </authorList>
    </citation>
    <scope>NUCLEOTIDE SEQUENCE [LARGE SCALE GENOMIC DNA]</scope>
</reference>
<organism evidence="1 2">
    <name type="scientific">Serratia phage CHI14</name>
    <dbReference type="NCBI Taxonomy" id="2006941"/>
    <lineage>
        <taxon>Viruses</taxon>
        <taxon>Duplodnaviria</taxon>
        <taxon>Heunggongvirae</taxon>
        <taxon>Uroviricota</taxon>
        <taxon>Caudoviricetes</taxon>
        <taxon>Pantevenvirales</taxon>
        <taxon>Straboviridae</taxon>
        <taxon>Tevenvirinae</taxon>
        <taxon>Winklervirus</taxon>
        <taxon>Winklervirus chi14</taxon>
    </lineage>
</organism>
<protein>
    <submittedName>
        <fullName evidence="1">Prohead core scaffold protein</fullName>
    </submittedName>
</protein>
<dbReference type="KEGG" id="vg:40085587"/>
<evidence type="ECO:0000313" key="1">
    <source>
        <dbReference type="EMBL" id="ARW57601.1"/>
    </source>
</evidence>
<dbReference type="InterPro" id="IPR057966">
    <property type="entry name" value="T4_SCAF"/>
</dbReference>
<accession>A0A1Z1LXN5</accession>
<name>A0A1Z1LXN5_9CAUD</name>
<sequence>MLKELLISEAKEIDASVELDSVFESVNLSDEAKANFSTVFEATVKKHAIQLAESHITKIAELAETQVQEGIETAKDEAEKALTESASKFFDHIAKEWLAENKLAIDKGIKADLFESMLVGMKELFVEHNVVIPEESVDVVAEMEEELAESTAEVAKLFETNGALESEIASLKRGIAISEATRDLTESQKESVASLTEGMDYSEAFTGKLTAIVEMVKTSKEKDNTITEGVINTPEDDAVNLNYVSEAVEDEKSTKAPSIMDSYIRGAARLS</sequence>
<dbReference type="Pfam" id="PF25623">
    <property type="entry name" value="T4_CASP"/>
    <property type="match status" value="1"/>
</dbReference>
<dbReference type="RefSeq" id="YP_009609503.1">
    <property type="nucleotide sequence ID" value="NC_041996.1"/>
</dbReference>
<proteinExistence type="predicted"/>
<keyword evidence="2" id="KW-1185">Reference proteome</keyword>
<dbReference type="GeneID" id="40085587"/>
<dbReference type="EMBL" id="MF036690">
    <property type="protein sequence ID" value="ARW57601.1"/>
    <property type="molecule type" value="Genomic_DNA"/>
</dbReference>